<keyword evidence="4" id="KW-1185">Reference proteome</keyword>
<dbReference type="PANTHER" id="PTHR33779">
    <property type="entry name" value="EXPRESSED PROTEIN"/>
    <property type="match status" value="1"/>
</dbReference>
<accession>A0A8J5THA5</accession>
<evidence type="ECO:0000313" key="3">
    <source>
        <dbReference type="EMBL" id="KAG8082209.1"/>
    </source>
</evidence>
<protein>
    <recommendedName>
        <fullName evidence="2">PHD-type zinc finger plants domain-containing protein</fullName>
    </recommendedName>
</protein>
<dbReference type="Pfam" id="PF25054">
    <property type="entry name" value="PHD_pln"/>
    <property type="match status" value="1"/>
</dbReference>
<gene>
    <name evidence="3" type="ORF">GUJ93_ZPchr0014g47498</name>
</gene>
<feature type="region of interest" description="Disordered" evidence="1">
    <location>
        <begin position="127"/>
        <end position="167"/>
    </location>
</feature>
<reference evidence="3" key="1">
    <citation type="journal article" date="2021" name="bioRxiv">
        <title>Whole Genome Assembly and Annotation of Northern Wild Rice, Zizania palustris L., Supports a Whole Genome Duplication in the Zizania Genus.</title>
        <authorList>
            <person name="Haas M."/>
            <person name="Kono T."/>
            <person name="Macchietto M."/>
            <person name="Millas R."/>
            <person name="McGilp L."/>
            <person name="Shao M."/>
            <person name="Duquette J."/>
            <person name="Hirsch C.N."/>
            <person name="Kimball J."/>
        </authorList>
    </citation>
    <scope>NUCLEOTIDE SEQUENCE</scope>
    <source>
        <tissue evidence="3">Fresh leaf tissue</tissue>
    </source>
</reference>
<organism evidence="3 4">
    <name type="scientific">Zizania palustris</name>
    <name type="common">Northern wild rice</name>
    <dbReference type="NCBI Taxonomy" id="103762"/>
    <lineage>
        <taxon>Eukaryota</taxon>
        <taxon>Viridiplantae</taxon>
        <taxon>Streptophyta</taxon>
        <taxon>Embryophyta</taxon>
        <taxon>Tracheophyta</taxon>
        <taxon>Spermatophyta</taxon>
        <taxon>Magnoliopsida</taxon>
        <taxon>Liliopsida</taxon>
        <taxon>Poales</taxon>
        <taxon>Poaceae</taxon>
        <taxon>BOP clade</taxon>
        <taxon>Oryzoideae</taxon>
        <taxon>Oryzeae</taxon>
        <taxon>Zizaniinae</taxon>
        <taxon>Zizania</taxon>
    </lineage>
</organism>
<dbReference type="OrthoDB" id="1935489at2759"/>
<proteinExistence type="predicted"/>
<feature type="domain" description="PHD-type zinc finger plants" evidence="2">
    <location>
        <begin position="23"/>
        <end position="65"/>
    </location>
</feature>
<name>A0A8J5THA5_ZIZPA</name>
<feature type="compositionally biased region" description="Basic and acidic residues" evidence="1">
    <location>
        <begin position="78"/>
        <end position="87"/>
    </location>
</feature>
<feature type="region of interest" description="Disordered" evidence="1">
    <location>
        <begin position="75"/>
        <end position="112"/>
    </location>
</feature>
<sequence length="251" mass="27297">MASSSSTSVGGGGGGGGKEVLCCMCGDHGLTEELFRCRLCRVRLQHRYCSDLYPRATAYRRCNWCLREPAAAQASGGHAHEAADKPTVRRKATPSSPSSSTEEETASNSDEERKLLQEAGCSISRREAGAGLGRPVKKQKAAAPDERKAQVVTTGAAATKGNGNKKLMQAGKKTGVKQVRVKRRSQGHIWIKPVENPKHVELCTRLARKTSRRWCSSGFGHSSRKPAKKNREGKPEIAQYRHSPSFKKKIG</sequence>
<evidence type="ECO:0000259" key="2">
    <source>
        <dbReference type="Pfam" id="PF25054"/>
    </source>
</evidence>
<dbReference type="AlphaFoldDB" id="A0A8J5THA5"/>
<dbReference type="InterPro" id="IPR056874">
    <property type="entry name" value="PHD_dom_pln"/>
</dbReference>
<evidence type="ECO:0000256" key="1">
    <source>
        <dbReference type="SAM" id="MobiDB-lite"/>
    </source>
</evidence>
<comment type="caution">
    <text evidence="3">The sequence shown here is derived from an EMBL/GenBank/DDBJ whole genome shotgun (WGS) entry which is preliminary data.</text>
</comment>
<feature type="region of interest" description="Disordered" evidence="1">
    <location>
        <begin position="214"/>
        <end position="251"/>
    </location>
</feature>
<reference evidence="3" key="2">
    <citation type="submission" date="2021-02" db="EMBL/GenBank/DDBJ databases">
        <authorList>
            <person name="Kimball J.A."/>
            <person name="Haas M.W."/>
            <person name="Macchietto M."/>
            <person name="Kono T."/>
            <person name="Duquette J."/>
            <person name="Shao M."/>
        </authorList>
    </citation>
    <scope>NUCLEOTIDE SEQUENCE</scope>
    <source>
        <tissue evidence="3">Fresh leaf tissue</tissue>
    </source>
</reference>
<dbReference type="Proteomes" id="UP000729402">
    <property type="component" value="Unassembled WGS sequence"/>
</dbReference>
<evidence type="ECO:0000313" key="4">
    <source>
        <dbReference type="Proteomes" id="UP000729402"/>
    </source>
</evidence>
<dbReference type="EMBL" id="JAAALK010000086">
    <property type="protein sequence ID" value="KAG8082209.1"/>
    <property type="molecule type" value="Genomic_DNA"/>
</dbReference>
<dbReference type="PANTHER" id="PTHR33779:SF14">
    <property type="entry name" value="OS02G0568600 PROTEIN"/>
    <property type="match status" value="1"/>
</dbReference>